<dbReference type="GO" id="GO:0002161">
    <property type="term" value="F:aminoacyl-tRNA deacylase activity"/>
    <property type="evidence" value="ECO:0007669"/>
    <property type="project" value="InterPro"/>
</dbReference>
<keyword evidence="6 10" id="KW-0067">ATP-binding</keyword>
<dbReference type="NCBIfam" id="TIGR00422">
    <property type="entry name" value="valS"/>
    <property type="match status" value="1"/>
</dbReference>
<keyword evidence="3 10" id="KW-0963">Cytoplasm</keyword>
<evidence type="ECO:0000256" key="4">
    <source>
        <dbReference type="ARBA" id="ARBA00022598"/>
    </source>
</evidence>
<feature type="binding site" evidence="10">
    <location>
        <position position="554"/>
    </location>
    <ligand>
        <name>ATP</name>
        <dbReference type="ChEBI" id="CHEBI:30616"/>
    </ligand>
</feature>
<keyword evidence="10" id="KW-0175">Coiled coil</keyword>
<keyword evidence="7 10" id="KW-0648">Protein biosynthesis</keyword>
<dbReference type="HAMAP" id="MF_02004">
    <property type="entry name" value="Val_tRNA_synth_type1"/>
    <property type="match status" value="1"/>
</dbReference>
<evidence type="ECO:0000256" key="9">
    <source>
        <dbReference type="ARBA" id="ARBA00047552"/>
    </source>
</evidence>
<comment type="similarity">
    <text evidence="10">Belongs to the class-I aminoacyl-tRNA synthetase family. ValS type 1 subfamily.</text>
</comment>
<dbReference type="Gene3D" id="1.10.730.10">
    <property type="entry name" value="Isoleucyl-tRNA Synthetase, Domain 1"/>
    <property type="match status" value="1"/>
</dbReference>
<keyword evidence="4 10" id="KW-0436">Ligase</keyword>
<accession>D0LSJ2</accession>
<dbReference type="PANTHER" id="PTHR11946">
    <property type="entry name" value="VALYL-TRNA SYNTHETASES"/>
    <property type="match status" value="1"/>
</dbReference>
<keyword evidence="15" id="KW-1185">Reference proteome</keyword>
<evidence type="ECO:0000256" key="6">
    <source>
        <dbReference type="ARBA" id="ARBA00022840"/>
    </source>
</evidence>
<comment type="domain">
    <text evidence="10">The C-terminal coiled-coil domain is crucial for aminoacylation activity.</text>
</comment>
<keyword evidence="8 10" id="KW-0030">Aminoacyl-tRNA synthetase</keyword>
<feature type="coiled-coil region" evidence="10">
    <location>
        <begin position="889"/>
        <end position="958"/>
    </location>
</feature>
<organism evidence="14 15">
    <name type="scientific">Haliangium ochraceum (strain DSM 14365 / JCM 11303 / SMP-2)</name>
    <dbReference type="NCBI Taxonomy" id="502025"/>
    <lineage>
        <taxon>Bacteria</taxon>
        <taxon>Pseudomonadati</taxon>
        <taxon>Myxococcota</taxon>
        <taxon>Polyangia</taxon>
        <taxon>Haliangiales</taxon>
        <taxon>Kofleriaceae</taxon>
        <taxon>Haliangium</taxon>
    </lineage>
</organism>
<evidence type="ECO:0000313" key="15">
    <source>
        <dbReference type="Proteomes" id="UP000001880"/>
    </source>
</evidence>
<sequence length="959" mass="109596">MSTREFPKRFDFREAEPRIYQRWLDVGAFDTAYDQDGTLRDPARADAEPFVIVIPPPNITGRLHMGHALNDTVQDALTRYKRMDGFDALWVPGTDHAGIATQSVVKKHLDAQGVDYQELGREGMVERIWAWREQFGGAIIEQLRRIGCSCDWSRTRFTMDEGLNQAVRHAFVRLYEDGLIYRGKRIVNWCPVDKTALSDDEVDKEDISAKMYNLRYPFADEPDAHLVVSTTRPETLFGDVAVAVNPDDPEKKHLIGRKLKLPLQGRIIPIIGDPHADPEKGSGAVKITPAHDPNDFEVGQRHGLEPIDVMHEDATMNEVVPERFRGLDRYACRKQALEELEELGLLDSIDDHVMALGRSYRSKAPIEFRLSDQWFVKMTPLAEAALEASGYVNAADGWERTRAEDSGIELHPPRMEKIYYHWLSNIRDWCISRQIWWGHRIPAWYHRESGEVIVSFDEPEQVKAEPEAWRQDDDVLDTWFSSWLWPMSTLGWPEKTPDFERYYPTSVLSTAKDIIFFWVARMNFAGLYFEKRLPYQHVYFHSTIADDRGVTMSKSKGNGIDPLSVIDGASAQDLKRPVEEARPENMKELLKRIDKNFAKGFEGVGADGMRWTLVYSITEGEHVRLSLDRFTEGRNFVTKLWNASGRIITSLEAEQERGDAAQPAPAPATETDEDRWLLARLDHVIRDVRRSLDGFDFGAMAQTLYHFVWDDFASWALELSKTRLMSDDAGARRGALRVMGSALADILRLLHPVVPFVTEELWARLRPAMSALGLWLDEGAEPGELLCREPFPKPRQAPQHEIEERFGILQRFVIAVRQLRATSNIKDNLRVTVAVKPLVEDTRRMLEQAREAVCFLARMDDIQFVEERGKGMAAQYDSAFELYIDLGQYMDLADEVARLEKALGKTEKLIASLSKNLNNPSFLERAPADKVEEKRASLAEAEEQRGKLDATLKELRELV</sequence>
<dbReference type="InterPro" id="IPR014729">
    <property type="entry name" value="Rossmann-like_a/b/a_fold"/>
</dbReference>
<dbReference type="HOGENOM" id="CLU_001493_0_2_7"/>
<evidence type="ECO:0000259" key="12">
    <source>
        <dbReference type="Pfam" id="PF08264"/>
    </source>
</evidence>
<comment type="subunit">
    <text evidence="2 10">Monomer.</text>
</comment>
<dbReference type="InterPro" id="IPR037118">
    <property type="entry name" value="Val-tRNA_synth_C_sf"/>
</dbReference>
<evidence type="ECO:0000256" key="5">
    <source>
        <dbReference type="ARBA" id="ARBA00022741"/>
    </source>
</evidence>
<protein>
    <recommendedName>
        <fullName evidence="10">Valine--tRNA ligase</fullName>
        <ecNumber evidence="10">6.1.1.9</ecNumber>
    </recommendedName>
    <alternativeName>
        <fullName evidence="10">Valyl-tRNA synthetase</fullName>
        <shortName evidence="10">ValRS</shortName>
    </alternativeName>
</protein>
<dbReference type="RefSeq" id="WP_012828291.1">
    <property type="nucleotide sequence ID" value="NC_013440.1"/>
</dbReference>
<dbReference type="SUPFAM" id="SSF47323">
    <property type="entry name" value="Anticodon-binding domain of a subclass of class I aminoacyl-tRNA synthetases"/>
    <property type="match status" value="1"/>
</dbReference>
<evidence type="ECO:0000256" key="3">
    <source>
        <dbReference type="ARBA" id="ARBA00022490"/>
    </source>
</evidence>
<dbReference type="Gene3D" id="1.10.287.380">
    <property type="entry name" value="Valyl-tRNA synthetase, C-terminal domain"/>
    <property type="match status" value="1"/>
</dbReference>
<dbReference type="FunFam" id="3.40.50.620:FF:000032">
    <property type="entry name" value="Valine--tRNA ligase"/>
    <property type="match status" value="1"/>
</dbReference>
<dbReference type="InterPro" id="IPR009080">
    <property type="entry name" value="tRNAsynth_Ia_anticodon-bd"/>
</dbReference>
<dbReference type="CDD" id="cd00817">
    <property type="entry name" value="ValRS_core"/>
    <property type="match status" value="1"/>
</dbReference>
<evidence type="ECO:0000259" key="11">
    <source>
        <dbReference type="Pfam" id="PF00133"/>
    </source>
</evidence>
<dbReference type="InterPro" id="IPR002300">
    <property type="entry name" value="aa-tRNA-synth_Ia"/>
</dbReference>
<dbReference type="GO" id="GO:0006438">
    <property type="term" value="P:valyl-tRNA aminoacylation"/>
    <property type="evidence" value="ECO:0007669"/>
    <property type="project" value="UniProtKB-UniRule"/>
</dbReference>
<comment type="catalytic activity">
    <reaction evidence="9 10">
        <text>tRNA(Val) + L-valine + ATP = L-valyl-tRNA(Val) + AMP + diphosphate</text>
        <dbReference type="Rhea" id="RHEA:10704"/>
        <dbReference type="Rhea" id="RHEA-COMP:9672"/>
        <dbReference type="Rhea" id="RHEA-COMP:9708"/>
        <dbReference type="ChEBI" id="CHEBI:30616"/>
        <dbReference type="ChEBI" id="CHEBI:33019"/>
        <dbReference type="ChEBI" id="CHEBI:57762"/>
        <dbReference type="ChEBI" id="CHEBI:78442"/>
        <dbReference type="ChEBI" id="CHEBI:78537"/>
        <dbReference type="ChEBI" id="CHEBI:456215"/>
        <dbReference type="EC" id="6.1.1.9"/>
    </reaction>
</comment>
<dbReference type="Gene3D" id="3.40.50.620">
    <property type="entry name" value="HUPs"/>
    <property type="match status" value="2"/>
</dbReference>
<dbReference type="PRINTS" id="PR00986">
    <property type="entry name" value="TRNASYNTHVAL"/>
</dbReference>
<dbReference type="InterPro" id="IPR019499">
    <property type="entry name" value="Val-tRNA_synth_tRNA-bd"/>
</dbReference>
<dbReference type="Pfam" id="PF00133">
    <property type="entry name" value="tRNA-synt_1"/>
    <property type="match status" value="1"/>
</dbReference>
<dbReference type="Pfam" id="PF08264">
    <property type="entry name" value="Anticodon_1"/>
    <property type="match status" value="1"/>
</dbReference>
<evidence type="ECO:0000256" key="10">
    <source>
        <dbReference type="HAMAP-Rule" id="MF_02004"/>
    </source>
</evidence>
<evidence type="ECO:0000256" key="7">
    <source>
        <dbReference type="ARBA" id="ARBA00022917"/>
    </source>
</evidence>
<dbReference type="GO" id="GO:0004832">
    <property type="term" value="F:valine-tRNA ligase activity"/>
    <property type="evidence" value="ECO:0007669"/>
    <property type="project" value="UniProtKB-UniRule"/>
</dbReference>
<dbReference type="InterPro" id="IPR013155">
    <property type="entry name" value="M/V/L/I-tRNA-synth_anticd-bd"/>
</dbReference>
<dbReference type="InterPro" id="IPR010978">
    <property type="entry name" value="tRNA-bd_arm"/>
</dbReference>
<dbReference type="SUPFAM" id="SSF46589">
    <property type="entry name" value="tRNA-binding arm"/>
    <property type="match status" value="1"/>
</dbReference>
<dbReference type="InterPro" id="IPR002303">
    <property type="entry name" value="Valyl-tRNA_ligase"/>
</dbReference>
<dbReference type="InterPro" id="IPR033705">
    <property type="entry name" value="Anticodon_Ia_Val"/>
</dbReference>
<dbReference type="eggNOG" id="COG0525">
    <property type="taxonomic scope" value="Bacteria"/>
</dbReference>
<dbReference type="Gene3D" id="3.90.740.10">
    <property type="entry name" value="Valyl/Leucyl/Isoleucyl-tRNA synthetase, editing domain"/>
    <property type="match status" value="1"/>
</dbReference>
<name>D0LSJ2_HALO1</name>
<feature type="domain" description="Methionyl/Valyl/Leucyl/Isoleucyl-tRNA synthetase anticodon-binding" evidence="12">
    <location>
        <begin position="674"/>
        <end position="834"/>
    </location>
</feature>
<comment type="function">
    <text evidence="10">Catalyzes the attachment of valine to tRNA(Val). As ValRS can inadvertently accommodate and process structurally similar amino acids such as threonine, to avoid such errors, it has a 'posttransfer' editing activity that hydrolyzes mischarged Thr-tRNA(Val) in a tRNA-dependent manner.</text>
</comment>
<dbReference type="KEGG" id="hoh:Hoch_3189"/>
<dbReference type="InterPro" id="IPR001412">
    <property type="entry name" value="aa-tRNA-synth_I_CS"/>
</dbReference>
<dbReference type="CDD" id="cd07962">
    <property type="entry name" value="Anticodon_Ia_Val"/>
    <property type="match status" value="1"/>
</dbReference>
<feature type="domain" description="Aminoacyl-tRNA synthetase class Ia" evidence="11">
    <location>
        <begin position="19"/>
        <end position="618"/>
    </location>
</feature>
<evidence type="ECO:0000256" key="2">
    <source>
        <dbReference type="ARBA" id="ARBA00011245"/>
    </source>
</evidence>
<keyword evidence="5 10" id="KW-0547">Nucleotide-binding</keyword>
<dbReference type="AlphaFoldDB" id="D0LSJ2"/>
<feature type="short sequence motif" description="'HIGH' region" evidence="10">
    <location>
        <begin position="57"/>
        <end position="67"/>
    </location>
</feature>
<dbReference type="GO" id="GO:0005524">
    <property type="term" value="F:ATP binding"/>
    <property type="evidence" value="ECO:0007669"/>
    <property type="project" value="UniProtKB-UniRule"/>
</dbReference>
<dbReference type="Pfam" id="PF10458">
    <property type="entry name" value="Val_tRNA-synt_C"/>
    <property type="match status" value="1"/>
</dbReference>
<dbReference type="PANTHER" id="PTHR11946:SF93">
    <property type="entry name" value="VALINE--TRNA LIGASE, CHLOROPLASTIC_MITOCHONDRIAL 2"/>
    <property type="match status" value="1"/>
</dbReference>
<gene>
    <name evidence="10" type="primary">valS</name>
    <name evidence="14" type="ordered locus">Hoch_3189</name>
</gene>
<dbReference type="EMBL" id="CP001804">
    <property type="protein sequence ID" value="ACY15691.1"/>
    <property type="molecule type" value="Genomic_DNA"/>
</dbReference>
<proteinExistence type="inferred from homology"/>
<dbReference type="SUPFAM" id="SSF50677">
    <property type="entry name" value="ValRS/IleRS/LeuRS editing domain"/>
    <property type="match status" value="1"/>
</dbReference>
<dbReference type="Proteomes" id="UP000001880">
    <property type="component" value="Chromosome"/>
</dbReference>
<evidence type="ECO:0000256" key="8">
    <source>
        <dbReference type="ARBA" id="ARBA00023146"/>
    </source>
</evidence>
<dbReference type="SUPFAM" id="SSF52374">
    <property type="entry name" value="Nucleotidylyl transferase"/>
    <property type="match status" value="1"/>
</dbReference>
<comment type="domain">
    <text evidence="10">ValRS has two distinct active sites: one for aminoacylation and one for editing. The misactivated threonine is translocated from the active site to the editing site.</text>
</comment>
<reference evidence="14 15" key="1">
    <citation type="journal article" date="2010" name="Stand. Genomic Sci.">
        <title>Complete genome sequence of Haliangium ochraceum type strain (SMP-2).</title>
        <authorList>
            <consortium name="US DOE Joint Genome Institute (JGI-PGF)"/>
            <person name="Ivanova N."/>
            <person name="Daum C."/>
            <person name="Lang E."/>
            <person name="Abt B."/>
            <person name="Kopitz M."/>
            <person name="Saunders E."/>
            <person name="Lapidus A."/>
            <person name="Lucas S."/>
            <person name="Glavina Del Rio T."/>
            <person name="Nolan M."/>
            <person name="Tice H."/>
            <person name="Copeland A."/>
            <person name="Cheng J.F."/>
            <person name="Chen F."/>
            <person name="Bruce D."/>
            <person name="Goodwin L."/>
            <person name="Pitluck S."/>
            <person name="Mavromatis K."/>
            <person name="Pati A."/>
            <person name="Mikhailova N."/>
            <person name="Chen A."/>
            <person name="Palaniappan K."/>
            <person name="Land M."/>
            <person name="Hauser L."/>
            <person name="Chang Y.J."/>
            <person name="Jeffries C.D."/>
            <person name="Detter J.C."/>
            <person name="Brettin T."/>
            <person name="Rohde M."/>
            <person name="Goker M."/>
            <person name="Bristow J."/>
            <person name="Markowitz V."/>
            <person name="Eisen J.A."/>
            <person name="Hugenholtz P."/>
            <person name="Kyrpides N.C."/>
            <person name="Klenk H.P."/>
        </authorList>
    </citation>
    <scope>NUCLEOTIDE SEQUENCE [LARGE SCALE GENOMIC DNA]</scope>
    <source>
        <strain evidence="15">DSM 14365 / CIP 107738 / JCM 11303 / AJ 13395 / SMP-2</strain>
    </source>
</reference>
<dbReference type="EC" id="6.1.1.9" evidence="10"/>
<dbReference type="GO" id="GO:0005829">
    <property type="term" value="C:cytosol"/>
    <property type="evidence" value="ECO:0007669"/>
    <property type="project" value="TreeGrafter"/>
</dbReference>
<evidence type="ECO:0000259" key="13">
    <source>
        <dbReference type="Pfam" id="PF10458"/>
    </source>
</evidence>
<comment type="subcellular location">
    <subcellularLocation>
        <location evidence="1 10">Cytoplasm</location>
    </subcellularLocation>
</comment>
<dbReference type="NCBIfam" id="NF004349">
    <property type="entry name" value="PRK05729.1"/>
    <property type="match status" value="1"/>
</dbReference>
<dbReference type="InterPro" id="IPR009008">
    <property type="entry name" value="Val/Leu/Ile-tRNA-synth_edit"/>
</dbReference>
<comment type="caution">
    <text evidence="10">Lacks conserved residue(s) required for the propagation of feature annotation.</text>
</comment>
<evidence type="ECO:0000313" key="14">
    <source>
        <dbReference type="EMBL" id="ACY15691.1"/>
    </source>
</evidence>
<dbReference type="PROSITE" id="PS00178">
    <property type="entry name" value="AA_TRNA_LIGASE_I"/>
    <property type="match status" value="1"/>
</dbReference>
<dbReference type="STRING" id="502025.Hoch_3189"/>
<feature type="domain" description="Valyl-tRNA synthetase tRNA-binding arm" evidence="13">
    <location>
        <begin position="891"/>
        <end position="955"/>
    </location>
</feature>
<evidence type="ECO:0000256" key="1">
    <source>
        <dbReference type="ARBA" id="ARBA00004496"/>
    </source>
</evidence>